<evidence type="ECO:0000313" key="1">
    <source>
        <dbReference type="EMBL" id="GFO06776.1"/>
    </source>
</evidence>
<proteinExistence type="predicted"/>
<accession>A0AAV4A6C7</accession>
<organism evidence="1 2">
    <name type="scientific">Plakobranchus ocellatus</name>
    <dbReference type="NCBI Taxonomy" id="259542"/>
    <lineage>
        <taxon>Eukaryota</taxon>
        <taxon>Metazoa</taxon>
        <taxon>Spiralia</taxon>
        <taxon>Lophotrochozoa</taxon>
        <taxon>Mollusca</taxon>
        <taxon>Gastropoda</taxon>
        <taxon>Heterobranchia</taxon>
        <taxon>Euthyneura</taxon>
        <taxon>Panpulmonata</taxon>
        <taxon>Sacoglossa</taxon>
        <taxon>Placobranchoidea</taxon>
        <taxon>Plakobranchidae</taxon>
        <taxon>Plakobranchus</taxon>
    </lineage>
</organism>
<keyword evidence="2" id="KW-1185">Reference proteome</keyword>
<name>A0AAV4A6C7_9GAST</name>
<dbReference type="Proteomes" id="UP000735302">
    <property type="component" value="Unassembled WGS sequence"/>
</dbReference>
<reference evidence="1 2" key="1">
    <citation type="journal article" date="2021" name="Elife">
        <title>Chloroplast acquisition without the gene transfer in kleptoplastic sea slugs, Plakobranchus ocellatus.</title>
        <authorList>
            <person name="Maeda T."/>
            <person name="Takahashi S."/>
            <person name="Yoshida T."/>
            <person name="Shimamura S."/>
            <person name="Takaki Y."/>
            <person name="Nagai Y."/>
            <person name="Toyoda A."/>
            <person name="Suzuki Y."/>
            <person name="Arimoto A."/>
            <person name="Ishii H."/>
            <person name="Satoh N."/>
            <person name="Nishiyama T."/>
            <person name="Hasebe M."/>
            <person name="Maruyama T."/>
            <person name="Minagawa J."/>
            <person name="Obokata J."/>
            <person name="Shigenobu S."/>
        </authorList>
    </citation>
    <scope>NUCLEOTIDE SEQUENCE [LARGE SCALE GENOMIC DNA]</scope>
</reference>
<dbReference type="EMBL" id="BLXT01003784">
    <property type="protein sequence ID" value="GFO06776.1"/>
    <property type="molecule type" value="Genomic_DNA"/>
</dbReference>
<comment type="caution">
    <text evidence="1">The sequence shown here is derived from an EMBL/GenBank/DDBJ whole genome shotgun (WGS) entry which is preliminary data.</text>
</comment>
<dbReference type="AlphaFoldDB" id="A0AAV4A6C7"/>
<protein>
    <submittedName>
        <fullName evidence="1">Uncharacterized protein</fullName>
    </submittedName>
</protein>
<evidence type="ECO:0000313" key="2">
    <source>
        <dbReference type="Proteomes" id="UP000735302"/>
    </source>
</evidence>
<gene>
    <name evidence="1" type="ORF">PoB_003328100</name>
</gene>
<sequence length="99" mass="11215">MVSDFRFQRPHVSIFTDKEFYTEPTLHLDSEANPGILGSENVDKLAKAALIRASSSGKLTCWFDLNPKEKHTSTPFGNKIAMLRGKQAQQLGRRPQQKR</sequence>